<dbReference type="InterPro" id="IPR008042">
    <property type="entry name" value="Retrotrans_Pao"/>
</dbReference>
<keyword evidence="2" id="KW-1185">Reference proteome</keyword>
<accession>A0A0V1M3F1</accession>
<dbReference type="PANTHER" id="PTHR47331:SF5">
    <property type="entry name" value="RIBONUCLEASE H"/>
    <property type="match status" value="1"/>
</dbReference>
<dbReference type="EMBL" id="JYDO01000252">
    <property type="protein sequence ID" value="KRZ66295.1"/>
    <property type="molecule type" value="Genomic_DNA"/>
</dbReference>
<evidence type="ECO:0000313" key="1">
    <source>
        <dbReference type="EMBL" id="KRZ66295.1"/>
    </source>
</evidence>
<dbReference type="SUPFAM" id="SSF56672">
    <property type="entry name" value="DNA/RNA polymerases"/>
    <property type="match status" value="1"/>
</dbReference>
<comment type="caution">
    <text evidence="1">The sequence shown here is derived from an EMBL/GenBank/DDBJ whole genome shotgun (WGS) entry which is preliminary data.</text>
</comment>
<dbReference type="AlphaFoldDB" id="A0A0V1M3F1"/>
<reference evidence="1 2" key="1">
    <citation type="submission" date="2015-01" db="EMBL/GenBank/DDBJ databases">
        <title>Evolution of Trichinella species and genotypes.</title>
        <authorList>
            <person name="Korhonen P.K."/>
            <person name="Edoardo P."/>
            <person name="Giuseppe L.R."/>
            <person name="Gasser R.B."/>
        </authorList>
    </citation>
    <scope>NUCLEOTIDE SEQUENCE [LARGE SCALE GENOMIC DNA]</scope>
    <source>
        <strain evidence="1">ISS1980</strain>
    </source>
</reference>
<dbReference type="Pfam" id="PF05380">
    <property type="entry name" value="Peptidase_A17"/>
    <property type="match status" value="1"/>
</dbReference>
<organism evidence="1 2">
    <name type="scientific">Trichinella papuae</name>
    <dbReference type="NCBI Taxonomy" id="268474"/>
    <lineage>
        <taxon>Eukaryota</taxon>
        <taxon>Metazoa</taxon>
        <taxon>Ecdysozoa</taxon>
        <taxon>Nematoda</taxon>
        <taxon>Enoplea</taxon>
        <taxon>Dorylaimia</taxon>
        <taxon>Trichinellida</taxon>
        <taxon>Trichinellidae</taxon>
        <taxon>Trichinella</taxon>
    </lineage>
</organism>
<name>A0A0V1M3F1_9BILA</name>
<dbReference type="STRING" id="268474.A0A0V1M3F1"/>
<dbReference type="InterPro" id="IPR043502">
    <property type="entry name" value="DNA/RNA_pol_sf"/>
</dbReference>
<protein>
    <recommendedName>
        <fullName evidence="3">Reverse transcriptase domain-containing protein</fullName>
    </recommendedName>
</protein>
<dbReference type="Proteomes" id="UP000054843">
    <property type="component" value="Unassembled WGS sequence"/>
</dbReference>
<evidence type="ECO:0008006" key="3">
    <source>
        <dbReference type="Google" id="ProtNLM"/>
    </source>
</evidence>
<proteinExistence type="predicted"/>
<sequence>MAVLLHHANSMQVEFGKAAENVKKNMYADDIVLAGEEEEEVISQIEELRKLMEIGGFDLTKWSSNVSTIMGKIPSEKTEEHNQVKTLGMLWNCKNDELSYNIPLEIDETKEYTKREVLSAASRIYDPLGYLTPFIIRAKTLTQELWQRGLHWEDFLPDDLKTTWKRWTTEWKEIRNVRIPRCLIEVPINRFSLVKGLPF</sequence>
<gene>
    <name evidence="1" type="ORF">T10_3179</name>
</gene>
<evidence type="ECO:0000313" key="2">
    <source>
        <dbReference type="Proteomes" id="UP000054843"/>
    </source>
</evidence>
<dbReference type="PANTHER" id="PTHR47331">
    <property type="entry name" value="PHD-TYPE DOMAIN-CONTAINING PROTEIN"/>
    <property type="match status" value="1"/>
</dbReference>